<accession>A0A3S2V5C1</accession>
<dbReference type="Pfam" id="PF21716">
    <property type="entry name" value="dnstrm_HI1420"/>
    <property type="match status" value="1"/>
</dbReference>
<comment type="caution">
    <text evidence="1">The sequence shown here is derived from an EMBL/GenBank/DDBJ whole genome shotgun (WGS) entry which is preliminary data.</text>
</comment>
<dbReference type="RefSeq" id="WP_127710476.1">
    <property type="nucleotide sequence ID" value="NZ_SACO01000011.1"/>
</dbReference>
<dbReference type="OrthoDB" id="9798416at2"/>
<dbReference type="GO" id="GO:0003677">
    <property type="term" value="F:DNA binding"/>
    <property type="evidence" value="ECO:0007669"/>
    <property type="project" value="InterPro"/>
</dbReference>
<gene>
    <name evidence="1" type="ORF">EOE18_13735</name>
</gene>
<dbReference type="NCBIfam" id="TIGR02684">
    <property type="entry name" value="dnstrm_HI1420"/>
    <property type="match status" value="1"/>
</dbReference>
<dbReference type="EMBL" id="SACO01000011">
    <property type="protein sequence ID" value="RVU03915.1"/>
    <property type="molecule type" value="Genomic_DNA"/>
</dbReference>
<evidence type="ECO:0000313" key="2">
    <source>
        <dbReference type="Proteomes" id="UP000282837"/>
    </source>
</evidence>
<organism evidence="1 2">
    <name type="scientific">Novosphingobium umbonatum</name>
    <dbReference type="NCBI Taxonomy" id="1908524"/>
    <lineage>
        <taxon>Bacteria</taxon>
        <taxon>Pseudomonadati</taxon>
        <taxon>Pseudomonadota</taxon>
        <taxon>Alphaproteobacteria</taxon>
        <taxon>Sphingomonadales</taxon>
        <taxon>Sphingomonadaceae</taxon>
        <taxon>Novosphingobium</taxon>
    </lineage>
</organism>
<proteinExistence type="predicted"/>
<keyword evidence="2" id="KW-1185">Reference proteome</keyword>
<reference evidence="1 2" key="1">
    <citation type="submission" date="2019-01" db="EMBL/GenBank/DDBJ databases">
        <authorList>
            <person name="Chen W.-M."/>
        </authorList>
    </citation>
    <scope>NUCLEOTIDE SEQUENCE [LARGE SCALE GENOMIC DNA]</scope>
    <source>
        <strain evidence="1 2">FSY-9</strain>
    </source>
</reference>
<dbReference type="InterPro" id="IPR014057">
    <property type="entry name" value="HI1420"/>
</dbReference>
<protein>
    <submittedName>
        <fullName evidence="1">Putative addiction module antidote protein</fullName>
    </submittedName>
</protein>
<name>A0A3S2V5C1_9SPHN</name>
<sequence length="97" mass="9983">MVKVPTTNFDPAEFIRDDDDISTYLNDAFSSGDASIIAAAIGTVARARGASDIARATGISRGSLYSALSEGGNPTLRTILGVLDQLGIELAAKPKAA</sequence>
<dbReference type="Proteomes" id="UP000282837">
    <property type="component" value="Unassembled WGS sequence"/>
</dbReference>
<dbReference type="PANTHER" id="PTHR40275">
    <property type="entry name" value="SSL7038 PROTEIN"/>
    <property type="match status" value="1"/>
</dbReference>
<dbReference type="InterPro" id="IPR010982">
    <property type="entry name" value="Lambda_DNA-bd_dom_sf"/>
</dbReference>
<dbReference type="PANTHER" id="PTHR40275:SF1">
    <property type="entry name" value="SSL7038 PROTEIN"/>
    <property type="match status" value="1"/>
</dbReference>
<evidence type="ECO:0000313" key="1">
    <source>
        <dbReference type="EMBL" id="RVU03915.1"/>
    </source>
</evidence>
<dbReference type="AlphaFoldDB" id="A0A3S2V5C1"/>
<dbReference type="SUPFAM" id="SSF47413">
    <property type="entry name" value="lambda repressor-like DNA-binding domains"/>
    <property type="match status" value="1"/>
</dbReference>